<accession>A0A8J8SJS4</accession>
<keyword evidence="2" id="KW-1185">Reference proteome</keyword>
<dbReference type="InterPro" id="IPR011991">
    <property type="entry name" value="ArsR-like_HTH"/>
</dbReference>
<name>A0A8J8SJS4_9FIRM</name>
<dbReference type="KEGG" id="vpy:HZI73_21755"/>
<sequence>MDPYRLDILETFYKQNKPLTVKLVADALGETPAKVHYHVKKLEKNGILVLVFTKEINGILAKYYEPTAENFVMRNRDKKLDSQMNMYLRNNIESVLDKEFNETKNLFIKSLRECPEGERFEGHFASERVYLTQEEVKEINEFLHRFSRVDETLKEDKNRKEYQFLYTILEILDGIDDQEDE</sequence>
<dbReference type="EMBL" id="CP058649">
    <property type="protein sequence ID" value="QUI25829.1"/>
    <property type="molecule type" value="Genomic_DNA"/>
</dbReference>
<dbReference type="CDD" id="cd00090">
    <property type="entry name" value="HTH_ARSR"/>
    <property type="match status" value="1"/>
</dbReference>
<dbReference type="AlphaFoldDB" id="A0A8J8SJS4"/>
<dbReference type="Proteomes" id="UP000683246">
    <property type="component" value="Chromosome"/>
</dbReference>
<dbReference type="Pfam" id="PF12840">
    <property type="entry name" value="HTH_20"/>
    <property type="match status" value="1"/>
</dbReference>
<dbReference type="SUPFAM" id="SSF46785">
    <property type="entry name" value="Winged helix' DNA-binding domain"/>
    <property type="match status" value="1"/>
</dbReference>
<evidence type="ECO:0000313" key="2">
    <source>
        <dbReference type="Proteomes" id="UP000683246"/>
    </source>
</evidence>
<proteinExistence type="predicted"/>
<organism evidence="1 2">
    <name type="scientific">Vallitalea pronyensis</name>
    <dbReference type="NCBI Taxonomy" id="1348613"/>
    <lineage>
        <taxon>Bacteria</taxon>
        <taxon>Bacillati</taxon>
        <taxon>Bacillota</taxon>
        <taxon>Clostridia</taxon>
        <taxon>Lachnospirales</taxon>
        <taxon>Vallitaleaceae</taxon>
        <taxon>Vallitalea</taxon>
    </lineage>
</organism>
<dbReference type="InterPro" id="IPR036390">
    <property type="entry name" value="WH_DNA-bd_sf"/>
</dbReference>
<evidence type="ECO:0000313" key="1">
    <source>
        <dbReference type="EMBL" id="QUI25829.1"/>
    </source>
</evidence>
<dbReference type="InterPro" id="IPR036388">
    <property type="entry name" value="WH-like_DNA-bd_sf"/>
</dbReference>
<dbReference type="Gene3D" id="1.10.10.10">
    <property type="entry name" value="Winged helix-like DNA-binding domain superfamily/Winged helix DNA-binding domain"/>
    <property type="match status" value="1"/>
</dbReference>
<reference evidence="1" key="1">
    <citation type="submission" date="2020-07" db="EMBL/GenBank/DDBJ databases">
        <title>Vallitalea pronyensis genome.</title>
        <authorList>
            <person name="Postec A."/>
        </authorList>
    </citation>
    <scope>NUCLEOTIDE SEQUENCE</scope>
    <source>
        <strain evidence="1">FatNI3</strain>
    </source>
</reference>
<protein>
    <submittedName>
        <fullName evidence="1">Helix-turn-helix transcriptional regulator</fullName>
    </submittedName>
</protein>
<gene>
    <name evidence="1" type="ORF">HZI73_21755</name>
</gene>